<dbReference type="GO" id="GO:0000785">
    <property type="term" value="C:chromatin"/>
    <property type="evidence" value="ECO:0007669"/>
    <property type="project" value="TreeGrafter"/>
</dbReference>
<keyword evidence="5" id="KW-1185">Reference proteome</keyword>
<feature type="domain" description="JmjC" evidence="3">
    <location>
        <begin position="81"/>
        <end position="227"/>
    </location>
</feature>
<evidence type="ECO:0000259" key="3">
    <source>
        <dbReference type="PROSITE" id="PS51184"/>
    </source>
</evidence>
<accession>A0A6A7AND1</accession>
<dbReference type="GO" id="GO:0046872">
    <property type="term" value="F:metal ion binding"/>
    <property type="evidence" value="ECO:0007669"/>
    <property type="project" value="UniProtKB-KW"/>
</dbReference>
<name>A0A6A7AND1_9PLEO</name>
<dbReference type="Pfam" id="PF02373">
    <property type="entry name" value="JmjC"/>
    <property type="match status" value="1"/>
</dbReference>
<proteinExistence type="predicted"/>
<feature type="non-terminal residue" evidence="4">
    <location>
        <position position="1"/>
    </location>
</feature>
<dbReference type="InterPro" id="IPR003347">
    <property type="entry name" value="JmjC_dom"/>
</dbReference>
<evidence type="ECO:0000313" key="4">
    <source>
        <dbReference type="EMBL" id="KAF2844234.1"/>
    </source>
</evidence>
<dbReference type="PANTHER" id="PTHR10694">
    <property type="entry name" value="LYSINE-SPECIFIC DEMETHYLASE"/>
    <property type="match status" value="1"/>
</dbReference>
<dbReference type="Gene3D" id="2.60.120.650">
    <property type="entry name" value="Cupin"/>
    <property type="match status" value="1"/>
</dbReference>
<organism evidence="4 5">
    <name type="scientific">Plenodomus tracheiphilus IPT5</name>
    <dbReference type="NCBI Taxonomy" id="1408161"/>
    <lineage>
        <taxon>Eukaryota</taxon>
        <taxon>Fungi</taxon>
        <taxon>Dikarya</taxon>
        <taxon>Ascomycota</taxon>
        <taxon>Pezizomycotina</taxon>
        <taxon>Dothideomycetes</taxon>
        <taxon>Pleosporomycetidae</taxon>
        <taxon>Pleosporales</taxon>
        <taxon>Pleosporineae</taxon>
        <taxon>Leptosphaeriaceae</taxon>
        <taxon>Plenodomus</taxon>
    </lineage>
</organism>
<reference evidence="4" key="1">
    <citation type="submission" date="2020-01" db="EMBL/GenBank/DDBJ databases">
        <authorList>
            <consortium name="DOE Joint Genome Institute"/>
            <person name="Haridas S."/>
            <person name="Albert R."/>
            <person name="Binder M."/>
            <person name="Bloem J."/>
            <person name="Labutti K."/>
            <person name="Salamov A."/>
            <person name="Andreopoulos B."/>
            <person name="Baker S.E."/>
            <person name="Barry K."/>
            <person name="Bills G."/>
            <person name="Bluhm B.H."/>
            <person name="Cannon C."/>
            <person name="Castanera R."/>
            <person name="Culley D.E."/>
            <person name="Daum C."/>
            <person name="Ezra D."/>
            <person name="Gonzalez J.B."/>
            <person name="Henrissat B."/>
            <person name="Kuo A."/>
            <person name="Liang C."/>
            <person name="Lipzen A."/>
            <person name="Lutzoni F."/>
            <person name="Magnuson J."/>
            <person name="Mondo S."/>
            <person name="Nolan M."/>
            <person name="Ohm R."/>
            <person name="Pangilinan J."/>
            <person name="Park H.-J."/>
            <person name="Ramirez L."/>
            <person name="Alfaro M."/>
            <person name="Sun H."/>
            <person name="Tritt A."/>
            <person name="Yoshinaga Y."/>
            <person name="Zwiers L.-H."/>
            <person name="Turgeon B.G."/>
            <person name="Goodwin S.B."/>
            <person name="Spatafora J.W."/>
            <person name="Crous P.W."/>
            <person name="Grigoriev I.V."/>
        </authorList>
    </citation>
    <scope>NUCLEOTIDE SEQUENCE</scope>
    <source>
        <strain evidence="4">IPT5</strain>
    </source>
</reference>
<dbReference type="GO" id="GO:0006355">
    <property type="term" value="P:regulation of DNA-templated transcription"/>
    <property type="evidence" value="ECO:0007669"/>
    <property type="project" value="TreeGrafter"/>
</dbReference>
<feature type="non-terminal residue" evidence="4">
    <location>
        <position position="227"/>
    </location>
</feature>
<dbReference type="GO" id="GO:0005634">
    <property type="term" value="C:nucleus"/>
    <property type="evidence" value="ECO:0007669"/>
    <property type="project" value="TreeGrafter"/>
</dbReference>
<evidence type="ECO:0000313" key="5">
    <source>
        <dbReference type="Proteomes" id="UP000799423"/>
    </source>
</evidence>
<protein>
    <recommendedName>
        <fullName evidence="3">JmjC domain-containing protein</fullName>
    </recommendedName>
</protein>
<dbReference type="GO" id="GO:0034647">
    <property type="term" value="F:histone H3K4me/H3K4me2/H3K4me3 demethylase activity"/>
    <property type="evidence" value="ECO:0007669"/>
    <property type="project" value="TreeGrafter"/>
</dbReference>
<dbReference type="EMBL" id="MU006398">
    <property type="protein sequence ID" value="KAF2844234.1"/>
    <property type="molecule type" value="Genomic_DNA"/>
</dbReference>
<sequence length="227" mass="25488">DALELTKLLRTAKAPRCDENKGFQLVQGAPHCLHARVARDISFSLRDFEGFSETRVSLQPKIEFDEWIAGPPDCVRYLICEPLSDHKVNRLLDAGSQCNRRPEIPGVNRPYWYVSGGPNSPATLHIEDGNTGSANLLLAGAEKHWIIFSRSSANKLESCIREQYPTSKSCSQFLRHHNVLVGPRWLEARGIRYEIVCQKPGDVLVTLPGRVYHEVRNTGKNFAVAIN</sequence>
<dbReference type="Proteomes" id="UP000799423">
    <property type="component" value="Unassembled WGS sequence"/>
</dbReference>
<dbReference type="SUPFAM" id="SSF51197">
    <property type="entry name" value="Clavaminate synthase-like"/>
    <property type="match status" value="1"/>
</dbReference>
<keyword evidence="2" id="KW-0408">Iron</keyword>
<keyword evidence="1" id="KW-0479">Metal-binding</keyword>
<dbReference type="PROSITE" id="PS51184">
    <property type="entry name" value="JMJC"/>
    <property type="match status" value="1"/>
</dbReference>
<evidence type="ECO:0000256" key="1">
    <source>
        <dbReference type="ARBA" id="ARBA00022723"/>
    </source>
</evidence>
<gene>
    <name evidence="4" type="ORF">T440DRAFT_436725</name>
</gene>
<dbReference type="SMART" id="SM00558">
    <property type="entry name" value="JmjC"/>
    <property type="match status" value="1"/>
</dbReference>
<dbReference type="OrthoDB" id="1678912at2759"/>
<evidence type="ECO:0000256" key="2">
    <source>
        <dbReference type="ARBA" id="ARBA00023004"/>
    </source>
</evidence>
<dbReference type="AlphaFoldDB" id="A0A6A7AND1"/>
<dbReference type="PANTHER" id="PTHR10694:SF33">
    <property type="entry name" value="LYSINE-SPECIFIC DEMETHYLASE 5"/>
    <property type="match status" value="1"/>
</dbReference>